<accession>A0AAE1MJ50</accession>
<protein>
    <submittedName>
        <fullName evidence="1">Uncharacterized protein</fullName>
    </submittedName>
</protein>
<organism evidence="1 2">
    <name type="scientific">Acacia crassicarpa</name>
    <name type="common">northern wattle</name>
    <dbReference type="NCBI Taxonomy" id="499986"/>
    <lineage>
        <taxon>Eukaryota</taxon>
        <taxon>Viridiplantae</taxon>
        <taxon>Streptophyta</taxon>
        <taxon>Embryophyta</taxon>
        <taxon>Tracheophyta</taxon>
        <taxon>Spermatophyta</taxon>
        <taxon>Magnoliopsida</taxon>
        <taxon>eudicotyledons</taxon>
        <taxon>Gunneridae</taxon>
        <taxon>Pentapetalae</taxon>
        <taxon>rosids</taxon>
        <taxon>fabids</taxon>
        <taxon>Fabales</taxon>
        <taxon>Fabaceae</taxon>
        <taxon>Caesalpinioideae</taxon>
        <taxon>mimosoid clade</taxon>
        <taxon>Acacieae</taxon>
        <taxon>Acacia</taxon>
    </lineage>
</organism>
<evidence type="ECO:0000313" key="1">
    <source>
        <dbReference type="EMBL" id="KAK4269707.1"/>
    </source>
</evidence>
<reference evidence="1" key="1">
    <citation type="submission" date="2023-10" db="EMBL/GenBank/DDBJ databases">
        <title>Chromosome-level genome of the transformable northern wattle, Acacia crassicarpa.</title>
        <authorList>
            <person name="Massaro I."/>
            <person name="Sinha N.R."/>
            <person name="Poethig S."/>
            <person name="Leichty A.R."/>
        </authorList>
    </citation>
    <scope>NUCLEOTIDE SEQUENCE</scope>
    <source>
        <strain evidence="1">Acra3RX</strain>
        <tissue evidence="1">Leaf</tissue>
    </source>
</reference>
<name>A0AAE1MJ50_9FABA</name>
<gene>
    <name evidence="1" type="ORF">QN277_022830</name>
</gene>
<dbReference type="AlphaFoldDB" id="A0AAE1MJ50"/>
<keyword evidence="2" id="KW-1185">Reference proteome</keyword>
<proteinExistence type="predicted"/>
<evidence type="ECO:0000313" key="2">
    <source>
        <dbReference type="Proteomes" id="UP001293593"/>
    </source>
</evidence>
<dbReference type="EMBL" id="JAWXYG010000006">
    <property type="protein sequence ID" value="KAK4269707.1"/>
    <property type="molecule type" value="Genomic_DNA"/>
</dbReference>
<comment type="caution">
    <text evidence="1">The sequence shown here is derived from an EMBL/GenBank/DDBJ whole genome shotgun (WGS) entry which is preliminary data.</text>
</comment>
<sequence>MVHTKRRNRLKQKTINDVVFVMTNSRLAKKKVARKANEYDVDDISSDDDWVVENDETPSNIEDLDIDNLVPTQNEALV</sequence>
<dbReference type="Proteomes" id="UP001293593">
    <property type="component" value="Unassembled WGS sequence"/>
</dbReference>